<evidence type="ECO:0000313" key="11">
    <source>
        <dbReference type="RefSeq" id="XP_026293810.1"/>
    </source>
</evidence>
<organism evidence="10 11">
    <name type="scientific">Frankliniella occidentalis</name>
    <name type="common">Western flower thrips</name>
    <name type="synonym">Euthrips occidentalis</name>
    <dbReference type="NCBI Taxonomy" id="133901"/>
    <lineage>
        <taxon>Eukaryota</taxon>
        <taxon>Metazoa</taxon>
        <taxon>Ecdysozoa</taxon>
        <taxon>Arthropoda</taxon>
        <taxon>Hexapoda</taxon>
        <taxon>Insecta</taxon>
        <taxon>Pterygota</taxon>
        <taxon>Neoptera</taxon>
        <taxon>Paraneoptera</taxon>
        <taxon>Thysanoptera</taxon>
        <taxon>Terebrantia</taxon>
        <taxon>Thripoidea</taxon>
        <taxon>Thripidae</taxon>
        <taxon>Frankliniella</taxon>
    </lineage>
</organism>
<dbReference type="InterPro" id="IPR029047">
    <property type="entry name" value="HSP70_peptide-bd_sf"/>
</dbReference>
<dbReference type="GO" id="GO:0140662">
    <property type="term" value="F:ATP-dependent protein folding chaperone"/>
    <property type="evidence" value="ECO:0007669"/>
    <property type="project" value="InterPro"/>
</dbReference>
<dbReference type="GO" id="GO:0030968">
    <property type="term" value="P:endoplasmic reticulum unfolded protein response"/>
    <property type="evidence" value="ECO:0007669"/>
    <property type="project" value="TreeGrafter"/>
</dbReference>
<dbReference type="Gene3D" id="1.20.1270.10">
    <property type="match status" value="1"/>
</dbReference>
<feature type="compositionally biased region" description="Basic and acidic residues" evidence="9">
    <location>
        <begin position="932"/>
        <end position="948"/>
    </location>
</feature>
<dbReference type="Proteomes" id="UP000504606">
    <property type="component" value="Unplaced"/>
</dbReference>
<reference evidence="11" key="1">
    <citation type="submission" date="2025-08" db="UniProtKB">
        <authorList>
            <consortium name="RefSeq"/>
        </authorList>
    </citation>
    <scope>IDENTIFICATION</scope>
    <source>
        <tissue evidence="11">Whole organism</tissue>
    </source>
</reference>
<evidence type="ECO:0000256" key="4">
    <source>
        <dbReference type="ARBA" id="ARBA00022741"/>
    </source>
</evidence>
<evidence type="ECO:0000256" key="5">
    <source>
        <dbReference type="ARBA" id="ARBA00022824"/>
    </source>
</evidence>
<dbReference type="KEGG" id="foc:113217930"/>
<sequence length="963" mass="108156">MGLRIKCPLLWPLITTSILLLCVNYSNSLAVISVDLGSEWMKVAIVSPGVPMEIVLNKESKRKTPAVISFRGEDRTFGEDAITASARFPKQTYAYLLDLVGKKADNPLVKQFQTRFPFYDIITDPVRGTVLFKHDDGVNYSPEELLGMLLHRAKEFAEISAGQAVNEMVLIVPGYFNQAERQAMLQAADLAGFKVLQLMNDYTAVALNYGIYRRKDFNETAQYVMFYDMGATSTTASIVSYQVIKTKERGFVESHPQASIIGVGYDRSLGGLEIQLRLRDYLAQKFNDLKKTPNDVFKNPRALAKLFKEAGRVKNILSANADHYAQVEGLLDDIDLKIQVTREQLEDLCKDIFDRIRGPVDQALKVSGLSMDVISQVVLVGAGARMPKVQERLQEAVKMDLAKNINADEAAAMGAVYKAADLSTGFKVKPFLTKDAVIFPIQVTFEREVEGQTVPKQIKRLLFGPMNPYPQKKVLTFNKHTDDFSFNVKYADLDHIQENEVKNIGSLDLRTVSLSGVSEVLNKHKGPNAESKGIKAHFSMDESGILSLLNVELLVEKNSTDDEESTFSKLGSTISKLFTNPDEADSEKTGEKPIHEEPEEGGEEKDAKEGKEKEKKEDKPDESKTQETKSDDKADDTKKDENKKDESEKKGEKKTLTKLLKEKISTEEEQLGVIPMSKDALQEAFRKIQTLNEYDFQRNRRESALNALESYVFDAQNKLEEEDYQAAATSEEIEKIRLGCSEISDWLYEDGSTADAEAYEAKLLDLQKLTKPLYLRVAEHRERPDAIAALRTVLNGSSTFLKDARNVTAAKLEAEESWVFTEIELNTLEKQIKETGEWLTKMEKEQAEQKRSEAPKMSIKSISDKINNLDREVKYLVNKAKIWRPPKAKEDLNNDAKNSTEKKKETKESKDSSAEGKEDKKEQSEKSTPTDGPEKVAKPDSSEKEIPDPSKPGESSDVPHSEL</sequence>
<evidence type="ECO:0000256" key="1">
    <source>
        <dbReference type="ARBA" id="ARBA00004319"/>
    </source>
</evidence>
<dbReference type="AlphaFoldDB" id="A0A6J1TQH1"/>
<proteinExistence type="inferred from homology"/>
<name>A0A6J1TQH1_FRAOC</name>
<comment type="subcellular location">
    <subcellularLocation>
        <location evidence="1">Endoplasmic reticulum lumen</location>
    </subcellularLocation>
</comment>
<evidence type="ECO:0000256" key="3">
    <source>
        <dbReference type="ARBA" id="ARBA00022729"/>
    </source>
</evidence>
<dbReference type="PANTHER" id="PTHR45639:SF3">
    <property type="entry name" value="HYPOXIA UP-REGULATED PROTEIN 1"/>
    <property type="match status" value="1"/>
</dbReference>
<accession>A0A6J1TQH1</accession>
<dbReference type="OrthoDB" id="10262720at2759"/>
<dbReference type="PRINTS" id="PR00301">
    <property type="entry name" value="HEATSHOCK70"/>
</dbReference>
<dbReference type="CTD" id="31215"/>
<dbReference type="GO" id="GO:0005788">
    <property type="term" value="C:endoplasmic reticulum lumen"/>
    <property type="evidence" value="ECO:0007669"/>
    <property type="project" value="UniProtKB-SubCell"/>
</dbReference>
<dbReference type="PANTHER" id="PTHR45639">
    <property type="entry name" value="HSC70CB, ISOFORM G-RELATED"/>
    <property type="match status" value="1"/>
</dbReference>
<feature type="region of interest" description="Disordered" evidence="9">
    <location>
        <begin position="843"/>
        <end position="863"/>
    </location>
</feature>
<keyword evidence="10" id="KW-1185">Reference proteome</keyword>
<dbReference type="Gene3D" id="2.60.34.10">
    <property type="entry name" value="Substrate Binding Domain Of DNAk, Chain A, domain 1"/>
    <property type="match status" value="1"/>
</dbReference>
<feature type="compositionally biased region" description="Basic and acidic residues" evidence="9">
    <location>
        <begin position="887"/>
        <end position="925"/>
    </location>
</feature>
<feature type="compositionally biased region" description="Basic and acidic residues" evidence="9">
    <location>
        <begin position="586"/>
        <end position="596"/>
    </location>
</feature>
<dbReference type="FunFam" id="3.90.640.10:FF:000012">
    <property type="entry name" value="Hypoxia up-regulated protein 1"/>
    <property type="match status" value="1"/>
</dbReference>
<dbReference type="Gene3D" id="3.30.30.30">
    <property type="match status" value="1"/>
</dbReference>
<dbReference type="GeneID" id="113217930"/>
<dbReference type="RefSeq" id="XP_026293810.1">
    <property type="nucleotide sequence ID" value="XM_026438025.2"/>
</dbReference>
<dbReference type="GO" id="GO:0034663">
    <property type="term" value="C:endoplasmic reticulum chaperone complex"/>
    <property type="evidence" value="ECO:0007669"/>
    <property type="project" value="TreeGrafter"/>
</dbReference>
<dbReference type="SUPFAM" id="SSF53067">
    <property type="entry name" value="Actin-like ATPase domain"/>
    <property type="match status" value="2"/>
</dbReference>
<comment type="similarity">
    <text evidence="2">Belongs to the heat shock protein 70 family.</text>
</comment>
<dbReference type="Pfam" id="PF00012">
    <property type="entry name" value="HSP70"/>
    <property type="match status" value="1"/>
</dbReference>
<evidence type="ECO:0000256" key="6">
    <source>
        <dbReference type="ARBA" id="ARBA00022840"/>
    </source>
</evidence>
<dbReference type="InterPro" id="IPR043129">
    <property type="entry name" value="ATPase_NBD"/>
</dbReference>
<keyword evidence="3" id="KW-0732">Signal</keyword>
<evidence type="ECO:0000313" key="10">
    <source>
        <dbReference type="Proteomes" id="UP000504606"/>
    </source>
</evidence>
<dbReference type="FunFam" id="3.30.30.30:FF:000004">
    <property type="entry name" value="hypoxia up-regulated protein 1"/>
    <property type="match status" value="1"/>
</dbReference>
<keyword evidence="6" id="KW-0067">ATP-binding</keyword>
<protein>
    <recommendedName>
        <fullName evidence="8">Hypoxia up-regulated protein 1</fullName>
    </recommendedName>
</protein>
<feature type="compositionally biased region" description="Basic and acidic residues" evidence="9">
    <location>
        <begin position="604"/>
        <end position="652"/>
    </location>
</feature>
<dbReference type="SUPFAM" id="SSF100934">
    <property type="entry name" value="Heat shock protein 70kD (HSP70), C-terminal subdomain"/>
    <property type="match status" value="1"/>
</dbReference>
<dbReference type="CDD" id="cd10230">
    <property type="entry name" value="ASKHA_NBD_HSP70_HYOU1"/>
    <property type="match status" value="1"/>
</dbReference>
<feature type="compositionally biased region" description="Basic and acidic residues" evidence="9">
    <location>
        <begin position="843"/>
        <end position="854"/>
    </location>
</feature>
<dbReference type="InterPro" id="IPR013126">
    <property type="entry name" value="Hsp_70_fam"/>
</dbReference>
<evidence type="ECO:0000256" key="9">
    <source>
        <dbReference type="SAM" id="MobiDB-lite"/>
    </source>
</evidence>
<dbReference type="InterPro" id="IPR029048">
    <property type="entry name" value="HSP70_C_sf"/>
</dbReference>
<dbReference type="Gene3D" id="3.90.640.10">
    <property type="entry name" value="Actin, Chain A, domain 4"/>
    <property type="match status" value="1"/>
</dbReference>
<feature type="region of interest" description="Disordered" evidence="9">
    <location>
        <begin position="880"/>
        <end position="963"/>
    </location>
</feature>
<evidence type="ECO:0000256" key="8">
    <source>
        <dbReference type="ARBA" id="ARBA00040503"/>
    </source>
</evidence>
<evidence type="ECO:0000256" key="7">
    <source>
        <dbReference type="ARBA" id="ARBA00023186"/>
    </source>
</evidence>
<dbReference type="Gene3D" id="3.30.420.40">
    <property type="match status" value="2"/>
</dbReference>
<keyword evidence="5" id="KW-0256">Endoplasmic reticulum</keyword>
<feature type="region of interest" description="Disordered" evidence="9">
    <location>
        <begin position="577"/>
        <end position="652"/>
    </location>
</feature>
<keyword evidence="4" id="KW-0547">Nucleotide-binding</keyword>
<evidence type="ECO:0000256" key="2">
    <source>
        <dbReference type="ARBA" id="ARBA00007381"/>
    </source>
</evidence>
<dbReference type="FunFam" id="1.20.1270.10:FF:000002">
    <property type="entry name" value="Heat shock 70 kDa protein 4"/>
    <property type="match status" value="1"/>
</dbReference>
<keyword evidence="7" id="KW-0143">Chaperone</keyword>
<gene>
    <name evidence="11" type="primary">LOC113217930</name>
</gene>
<dbReference type="GO" id="GO:0005524">
    <property type="term" value="F:ATP binding"/>
    <property type="evidence" value="ECO:0007669"/>
    <property type="project" value="UniProtKB-KW"/>
</dbReference>